<name>A0ACB8AY64_9AGAM</name>
<evidence type="ECO:0000313" key="2">
    <source>
        <dbReference type="Proteomes" id="UP000790709"/>
    </source>
</evidence>
<gene>
    <name evidence="1" type="ORF">BV22DRAFT_1108389</name>
</gene>
<protein>
    <submittedName>
        <fullName evidence="1">Uncharacterized protein</fullName>
    </submittedName>
</protein>
<accession>A0ACB8AY64</accession>
<dbReference type="Proteomes" id="UP000790709">
    <property type="component" value="Unassembled WGS sequence"/>
</dbReference>
<keyword evidence="2" id="KW-1185">Reference proteome</keyword>
<proteinExistence type="predicted"/>
<evidence type="ECO:0000313" key="1">
    <source>
        <dbReference type="EMBL" id="KAH7918322.1"/>
    </source>
</evidence>
<sequence>MRTLVNSLTSKMEIGAPMASLYLLGNPDHYTSHSFVPFYWKSFVHKARNDWDNGNICVVGTLPVFDYLFRPSAFGHMNLYDWVQFSECKPMKKRSLCSSEGVDNELCVMSSNEDIGKPGESDSTPFFSFLPNHPLHLTHDVRCVYRNRGRVPNFNRGSLPRHDRGNREYYCTIMLVLFQPWRCGHELKGANQTWGESFGVYAFNEQATEIMKHFNVRYECLDARDDYSARWWSEEREGPC</sequence>
<reference evidence="1" key="1">
    <citation type="journal article" date="2021" name="New Phytol.">
        <title>Evolutionary innovations through gain and loss of genes in the ectomycorrhizal Boletales.</title>
        <authorList>
            <person name="Wu G."/>
            <person name="Miyauchi S."/>
            <person name="Morin E."/>
            <person name="Kuo A."/>
            <person name="Drula E."/>
            <person name="Varga T."/>
            <person name="Kohler A."/>
            <person name="Feng B."/>
            <person name="Cao Y."/>
            <person name="Lipzen A."/>
            <person name="Daum C."/>
            <person name="Hundley H."/>
            <person name="Pangilinan J."/>
            <person name="Johnson J."/>
            <person name="Barry K."/>
            <person name="LaButti K."/>
            <person name="Ng V."/>
            <person name="Ahrendt S."/>
            <person name="Min B."/>
            <person name="Choi I.G."/>
            <person name="Park H."/>
            <person name="Plett J.M."/>
            <person name="Magnuson J."/>
            <person name="Spatafora J.W."/>
            <person name="Nagy L.G."/>
            <person name="Henrissat B."/>
            <person name="Grigoriev I.V."/>
            <person name="Yang Z.L."/>
            <person name="Xu J."/>
            <person name="Martin F.M."/>
        </authorList>
    </citation>
    <scope>NUCLEOTIDE SEQUENCE</scope>
    <source>
        <strain evidence="1">KUC20120723A-06</strain>
    </source>
</reference>
<dbReference type="EMBL" id="MU266806">
    <property type="protein sequence ID" value="KAH7918322.1"/>
    <property type="molecule type" value="Genomic_DNA"/>
</dbReference>
<comment type="caution">
    <text evidence="1">The sequence shown here is derived from an EMBL/GenBank/DDBJ whole genome shotgun (WGS) entry which is preliminary data.</text>
</comment>
<organism evidence="1 2">
    <name type="scientific">Leucogyrophana mollusca</name>
    <dbReference type="NCBI Taxonomy" id="85980"/>
    <lineage>
        <taxon>Eukaryota</taxon>
        <taxon>Fungi</taxon>
        <taxon>Dikarya</taxon>
        <taxon>Basidiomycota</taxon>
        <taxon>Agaricomycotina</taxon>
        <taxon>Agaricomycetes</taxon>
        <taxon>Agaricomycetidae</taxon>
        <taxon>Boletales</taxon>
        <taxon>Boletales incertae sedis</taxon>
        <taxon>Leucogyrophana</taxon>
    </lineage>
</organism>